<dbReference type="Proteomes" id="UP000435177">
    <property type="component" value="Unassembled WGS sequence"/>
</dbReference>
<reference evidence="3 4" key="1">
    <citation type="submission" date="2017-07" db="EMBL/GenBank/DDBJ databases">
        <title>Isolation and whole genome analysis of endospore-forming bacteria from heroin.</title>
        <authorList>
            <person name="Kalinowski J."/>
            <person name="Ahrens B."/>
            <person name="Al-Dilaimi A."/>
            <person name="Winkler A."/>
            <person name="Wibberg D."/>
            <person name="Schleenbecker U."/>
            <person name="Ruckert C."/>
            <person name="Wolfel R."/>
            <person name="Grass G."/>
        </authorList>
    </citation>
    <scope>NUCLEOTIDE SEQUENCE [LARGE SCALE GENOMIC DNA]</scope>
    <source>
        <strain evidence="3 4">7537-G1</strain>
    </source>
</reference>
<evidence type="ECO:0000313" key="5">
    <source>
        <dbReference type="Proteomes" id="UP000435177"/>
    </source>
</evidence>
<accession>A0A268EGL8</accession>
<dbReference type="OrthoDB" id="2678045at2"/>
<keyword evidence="1" id="KW-0472">Membrane</keyword>
<evidence type="ECO:0000313" key="4">
    <source>
        <dbReference type="Proteomes" id="UP000215596"/>
    </source>
</evidence>
<keyword evidence="5" id="KW-1185">Reference proteome</keyword>
<keyword evidence="1" id="KW-0812">Transmembrane</keyword>
<protein>
    <submittedName>
        <fullName evidence="3">Uncharacterized protein</fullName>
    </submittedName>
</protein>
<evidence type="ECO:0000313" key="3">
    <source>
        <dbReference type="EMBL" id="PAD72266.1"/>
    </source>
</evidence>
<evidence type="ECO:0000256" key="1">
    <source>
        <dbReference type="SAM" id="Phobius"/>
    </source>
</evidence>
<reference evidence="2 5" key="2">
    <citation type="submission" date="2019-11" db="EMBL/GenBank/DDBJ databases">
        <title>Draft genome sequences of five Paenibacillus species of dairy origin.</title>
        <authorList>
            <person name="Olajide A.M."/>
            <person name="Chen S."/>
            <person name="Lapointe G."/>
        </authorList>
    </citation>
    <scope>NUCLEOTIDE SEQUENCE [LARGE SCALE GENOMIC DNA]</scope>
    <source>
        <strain evidence="2 5">3CS1</strain>
    </source>
</reference>
<comment type="caution">
    <text evidence="3">The sequence shown here is derived from an EMBL/GenBank/DDBJ whole genome shotgun (WGS) entry which is preliminary data.</text>
</comment>
<dbReference type="RefSeq" id="WP_095267660.1">
    <property type="nucleotide sequence ID" value="NZ_NPBY01000080.1"/>
</dbReference>
<proteinExistence type="predicted"/>
<dbReference type="Proteomes" id="UP000215596">
    <property type="component" value="Unassembled WGS sequence"/>
</dbReference>
<organism evidence="3 4">
    <name type="scientific">Paenibacillus campinasensis</name>
    <dbReference type="NCBI Taxonomy" id="66347"/>
    <lineage>
        <taxon>Bacteria</taxon>
        <taxon>Bacillati</taxon>
        <taxon>Bacillota</taxon>
        <taxon>Bacilli</taxon>
        <taxon>Bacillales</taxon>
        <taxon>Paenibacillaceae</taxon>
        <taxon>Paenibacillus</taxon>
    </lineage>
</organism>
<dbReference type="AlphaFoldDB" id="A0A268EGL8"/>
<dbReference type="EMBL" id="NPBY01000080">
    <property type="protein sequence ID" value="PAD72266.1"/>
    <property type="molecule type" value="Genomic_DNA"/>
</dbReference>
<dbReference type="EMBL" id="WOAA01000035">
    <property type="protein sequence ID" value="MUG68766.1"/>
    <property type="molecule type" value="Genomic_DNA"/>
</dbReference>
<gene>
    <name evidence="3" type="ORF">CHH67_22725</name>
    <name evidence="2" type="ORF">GNP94_22620</name>
</gene>
<feature type="transmembrane region" description="Helical" evidence="1">
    <location>
        <begin position="25"/>
        <end position="47"/>
    </location>
</feature>
<name>A0A268EGL8_9BACL</name>
<sequence>MAEQPHGQATFYQYRLLKKIPMTKTLLALYLMLPLIAAVAGIIAVSWSTIPYMLMAIPIVLWIQYFIGHSALLLMGRNYTKRWRFQLRLPWPGYMPDQHISRRVFLTVQQHTSWIGLCLYALVALWTPPLFTLSLVFWHLWLLLPRFYFLVRLSMKYKDGMLKFNAEDVSYYKQ</sequence>
<feature type="transmembrane region" description="Helical" evidence="1">
    <location>
        <begin position="53"/>
        <end position="75"/>
    </location>
</feature>
<keyword evidence="1" id="KW-1133">Transmembrane helix</keyword>
<evidence type="ECO:0000313" key="2">
    <source>
        <dbReference type="EMBL" id="MUG68766.1"/>
    </source>
</evidence>